<evidence type="ECO:0000313" key="2">
    <source>
        <dbReference type="Proteomes" id="UP000499080"/>
    </source>
</evidence>
<accession>A0A4Y2VDZ4</accession>
<gene>
    <name evidence="1" type="ORF">AVEN_181080_1</name>
</gene>
<dbReference type="EMBL" id="BGPR01045075">
    <property type="protein sequence ID" value="GBO21957.1"/>
    <property type="molecule type" value="Genomic_DNA"/>
</dbReference>
<keyword evidence="2" id="KW-1185">Reference proteome</keyword>
<proteinExistence type="predicted"/>
<reference evidence="1 2" key="1">
    <citation type="journal article" date="2019" name="Sci. Rep.">
        <title>Orb-weaving spider Araneus ventricosus genome elucidates the spidroin gene catalogue.</title>
        <authorList>
            <person name="Kono N."/>
            <person name="Nakamura H."/>
            <person name="Ohtoshi R."/>
            <person name="Moran D.A.P."/>
            <person name="Shinohara A."/>
            <person name="Yoshida Y."/>
            <person name="Fujiwara M."/>
            <person name="Mori M."/>
            <person name="Tomita M."/>
            <person name="Arakawa K."/>
        </authorList>
    </citation>
    <scope>NUCLEOTIDE SEQUENCE [LARGE SCALE GENOMIC DNA]</scope>
</reference>
<name>A0A4Y2VDZ4_ARAVE</name>
<protein>
    <submittedName>
        <fullName evidence="1">Uncharacterized protein</fullName>
    </submittedName>
</protein>
<organism evidence="1 2">
    <name type="scientific">Araneus ventricosus</name>
    <name type="common">Orbweaver spider</name>
    <name type="synonym">Epeira ventricosa</name>
    <dbReference type="NCBI Taxonomy" id="182803"/>
    <lineage>
        <taxon>Eukaryota</taxon>
        <taxon>Metazoa</taxon>
        <taxon>Ecdysozoa</taxon>
        <taxon>Arthropoda</taxon>
        <taxon>Chelicerata</taxon>
        <taxon>Arachnida</taxon>
        <taxon>Araneae</taxon>
        <taxon>Araneomorphae</taxon>
        <taxon>Entelegynae</taxon>
        <taxon>Araneoidea</taxon>
        <taxon>Araneidae</taxon>
        <taxon>Araneus</taxon>
    </lineage>
</organism>
<sequence>MYGPFATRASDWSSSSGHFQYLFLRVPLMPLLMSVGWVFENKSISQVQRKSRITFHRSFLETTSLLDRPRSGRSRTSDHDVERIHQIFIRNPAWSTRSVSRELGIQWTTVRRYCFAVQT</sequence>
<evidence type="ECO:0000313" key="1">
    <source>
        <dbReference type="EMBL" id="GBO21957.1"/>
    </source>
</evidence>
<dbReference type="AlphaFoldDB" id="A0A4Y2VDZ4"/>
<comment type="caution">
    <text evidence="1">The sequence shown here is derived from an EMBL/GenBank/DDBJ whole genome shotgun (WGS) entry which is preliminary data.</text>
</comment>
<dbReference type="Proteomes" id="UP000499080">
    <property type="component" value="Unassembled WGS sequence"/>
</dbReference>